<dbReference type="EMBL" id="LT629695">
    <property type="protein sequence ID" value="SDH12967.1"/>
    <property type="molecule type" value="Genomic_DNA"/>
</dbReference>
<dbReference type="AlphaFoldDB" id="A0A1G7ZWI6"/>
<evidence type="ECO:0000313" key="2">
    <source>
        <dbReference type="EMBL" id="SDH12967.1"/>
    </source>
</evidence>
<evidence type="ECO:0000313" key="3">
    <source>
        <dbReference type="Proteomes" id="UP000198822"/>
    </source>
</evidence>
<dbReference type="Proteomes" id="UP000198822">
    <property type="component" value="Chromosome I"/>
</dbReference>
<feature type="region of interest" description="Disordered" evidence="1">
    <location>
        <begin position="228"/>
        <end position="247"/>
    </location>
</feature>
<name>A0A1G7ZWI6_9MICO</name>
<protein>
    <recommendedName>
        <fullName evidence="4">Protein kinase domain-containing protein</fullName>
    </recommendedName>
</protein>
<sequence length="412" mass="41573">MRCRGGRVRGTVGAMERIAGHRIVRVVRDAGERRVLAGYGDAAVELHVGTGTAAAELAGEAEVLLRVAHPHVLPVLDVATHDGAVVLVRPRSAATAAEWLLARGVPRAGEVVTLVAPVLDAVATLHAAGATAGRVDLHAIVLDDDGAPAIAGAGAVQETTRPTAAWRDGSEGVAADCAALAALVDDLLATCDEHAPAAVREGLAARDVAAASAALLAAWPALPIERTRSEPAAQRRQGERRRVRSDADAPLPVRWLQAALERVAPVVASVRRPVWIAAGAGAAALVVALVLGGGGASVADETPVAVADAPDATPVATTRPSSESTAVDAAGALLAAREACLDAADAACLADILDPTGGAAAATWRLPADAALREVAVLGDAVLVDVASSSEPASVLVVRTDAGWMLRDAWAA</sequence>
<dbReference type="InterPro" id="IPR011009">
    <property type="entry name" value="Kinase-like_dom_sf"/>
</dbReference>
<reference evidence="3" key="1">
    <citation type="submission" date="2016-10" db="EMBL/GenBank/DDBJ databases">
        <authorList>
            <person name="Varghese N."/>
            <person name="Submissions S."/>
        </authorList>
    </citation>
    <scope>NUCLEOTIDE SEQUENCE [LARGE SCALE GENOMIC DNA]</scope>
    <source>
        <strain evidence="3">DSM 22002</strain>
    </source>
</reference>
<evidence type="ECO:0008006" key="4">
    <source>
        <dbReference type="Google" id="ProtNLM"/>
    </source>
</evidence>
<accession>A0A1G7ZWI6</accession>
<dbReference type="Gene3D" id="1.10.510.10">
    <property type="entry name" value="Transferase(Phosphotransferase) domain 1"/>
    <property type="match status" value="1"/>
</dbReference>
<gene>
    <name evidence="2" type="ORF">SAMN04489720_0142</name>
</gene>
<proteinExistence type="predicted"/>
<organism evidence="2 3">
    <name type="scientific">Agrococcus jejuensis</name>
    <dbReference type="NCBI Taxonomy" id="399736"/>
    <lineage>
        <taxon>Bacteria</taxon>
        <taxon>Bacillati</taxon>
        <taxon>Actinomycetota</taxon>
        <taxon>Actinomycetes</taxon>
        <taxon>Micrococcales</taxon>
        <taxon>Microbacteriaceae</taxon>
        <taxon>Agrococcus</taxon>
    </lineage>
</organism>
<dbReference type="SUPFAM" id="SSF56112">
    <property type="entry name" value="Protein kinase-like (PK-like)"/>
    <property type="match status" value="1"/>
</dbReference>
<evidence type="ECO:0000256" key="1">
    <source>
        <dbReference type="SAM" id="MobiDB-lite"/>
    </source>
</evidence>
<keyword evidence="3" id="KW-1185">Reference proteome</keyword>
<dbReference type="STRING" id="399736.SAMN04489720_0142"/>